<keyword evidence="1" id="KW-1133">Transmembrane helix</keyword>
<feature type="transmembrane region" description="Helical" evidence="1">
    <location>
        <begin position="25"/>
        <end position="43"/>
    </location>
</feature>
<proteinExistence type="predicted"/>
<dbReference type="GO" id="GO:0004175">
    <property type="term" value="F:endopeptidase activity"/>
    <property type="evidence" value="ECO:0007669"/>
    <property type="project" value="UniProtKB-ARBA"/>
</dbReference>
<dbReference type="EMBL" id="FQZY01000014">
    <property type="protein sequence ID" value="SHJ67724.1"/>
    <property type="molecule type" value="Genomic_DNA"/>
</dbReference>
<reference evidence="3 4" key="1">
    <citation type="submission" date="2016-11" db="EMBL/GenBank/DDBJ databases">
        <authorList>
            <person name="Jaros S."/>
            <person name="Januszkiewicz K."/>
            <person name="Wedrychowicz H."/>
        </authorList>
    </citation>
    <scope>NUCLEOTIDE SEQUENCE [LARGE SCALE GENOMIC DNA]</scope>
    <source>
        <strain evidence="3 4">DSM 15480</strain>
    </source>
</reference>
<organism evidence="3 4">
    <name type="scientific">Hespellia stercorisuis DSM 15480</name>
    <dbReference type="NCBI Taxonomy" id="1121950"/>
    <lineage>
        <taxon>Bacteria</taxon>
        <taxon>Bacillati</taxon>
        <taxon>Bacillota</taxon>
        <taxon>Clostridia</taxon>
        <taxon>Lachnospirales</taxon>
        <taxon>Lachnospiraceae</taxon>
        <taxon>Hespellia</taxon>
    </lineage>
</organism>
<dbReference type="Pfam" id="PF02517">
    <property type="entry name" value="Rce1-like"/>
    <property type="match status" value="1"/>
</dbReference>
<feature type="domain" description="CAAX prenyl protease 2/Lysostaphin resistance protein A-like" evidence="2">
    <location>
        <begin position="56"/>
        <end position="158"/>
    </location>
</feature>
<dbReference type="Proteomes" id="UP000184301">
    <property type="component" value="Unassembled WGS sequence"/>
</dbReference>
<keyword evidence="3" id="KW-0378">Hydrolase</keyword>
<evidence type="ECO:0000259" key="2">
    <source>
        <dbReference type="Pfam" id="PF02517"/>
    </source>
</evidence>
<dbReference type="GO" id="GO:0080120">
    <property type="term" value="P:CAAX-box protein maturation"/>
    <property type="evidence" value="ECO:0007669"/>
    <property type="project" value="UniProtKB-ARBA"/>
</dbReference>
<feature type="transmembrane region" description="Helical" evidence="1">
    <location>
        <begin position="89"/>
        <end position="107"/>
    </location>
</feature>
<protein>
    <submittedName>
        <fullName evidence="3">CAAX protease self-immunity</fullName>
    </submittedName>
</protein>
<dbReference type="AlphaFoldDB" id="A0A1M6L995"/>
<evidence type="ECO:0000256" key="1">
    <source>
        <dbReference type="SAM" id="Phobius"/>
    </source>
</evidence>
<feature type="transmembrane region" description="Helical" evidence="1">
    <location>
        <begin position="55"/>
        <end position="77"/>
    </location>
</feature>
<keyword evidence="4" id="KW-1185">Reference proteome</keyword>
<gene>
    <name evidence="3" type="ORF">SAMN02745243_01108</name>
</gene>
<sequence length="165" mass="19083">MIVKYSENVSIDKIKLFSYPKFDKTLVTVLILSMCYVIVSMFWVHKGFFFNDDEILGLVIIKFMLVGFVEEMVFRGWGYNALVKNTTHIKATFITTILFVILHWPAYFIKFFRFGIFDFAGIIGQSIAALIWGIIFCRLLQKGKSIWNPIIAHTLYDLAYALLVG</sequence>
<keyword evidence="1" id="KW-0812">Transmembrane</keyword>
<keyword evidence="3" id="KW-0645">Protease</keyword>
<evidence type="ECO:0000313" key="4">
    <source>
        <dbReference type="Proteomes" id="UP000184301"/>
    </source>
</evidence>
<name>A0A1M6L995_9FIRM</name>
<feature type="transmembrane region" description="Helical" evidence="1">
    <location>
        <begin position="119"/>
        <end position="140"/>
    </location>
</feature>
<keyword evidence="1" id="KW-0472">Membrane</keyword>
<accession>A0A1M6L995</accession>
<dbReference type="InterPro" id="IPR003675">
    <property type="entry name" value="Rce1/LyrA-like_dom"/>
</dbReference>
<evidence type="ECO:0000313" key="3">
    <source>
        <dbReference type="EMBL" id="SHJ67724.1"/>
    </source>
</evidence>
<dbReference type="GO" id="GO:0006508">
    <property type="term" value="P:proteolysis"/>
    <property type="evidence" value="ECO:0007669"/>
    <property type="project" value="UniProtKB-KW"/>
</dbReference>